<evidence type="ECO:0000259" key="9">
    <source>
        <dbReference type="Pfam" id="PF00324"/>
    </source>
</evidence>
<feature type="compositionally biased region" description="Basic and acidic residues" evidence="7">
    <location>
        <begin position="21"/>
        <end position="30"/>
    </location>
</feature>
<feature type="transmembrane region" description="Helical" evidence="8">
    <location>
        <begin position="316"/>
        <end position="339"/>
    </location>
</feature>
<feature type="domain" description="Amino acid permease/ SLC12A" evidence="9">
    <location>
        <begin position="65"/>
        <end position="521"/>
    </location>
</feature>
<keyword evidence="4" id="KW-0029">Amino-acid transport</keyword>
<keyword evidence="2" id="KW-0813">Transport</keyword>
<dbReference type="EMBL" id="JAJVCZ030000006">
    <property type="protein sequence ID" value="KAL0258838.1"/>
    <property type="molecule type" value="Genomic_DNA"/>
</dbReference>
<dbReference type="PROSITE" id="PS00218">
    <property type="entry name" value="AMINO_ACID_PERMEASE_1"/>
    <property type="match status" value="1"/>
</dbReference>
<feature type="region of interest" description="Disordered" evidence="7">
    <location>
        <begin position="1"/>
        <end position="30"/>
    </location>
</feature>
<dbReference type="InterPro" id="IPR050524">
    <property type="entry name" value="APC_YAT"/>
</dbReference>
<dbReference type="InterPro" id="IPR004841">
    <property type="entry name" value="AA-permease/SLC12A_dom"/>
</dbReference>
<feature type="transmembrane region" description="Helical" evidence="8">
    <location>
        <begin position="345"/>
        <end position="367"/>
    </location>
</feature>
<gene>
    <name evidence="10" type="ORF">SLS55_006342</name>
</gene>
<feature type="transmembrane region" description="Helical" evidence="8">
    <location>
        <begin position="65"/>
        <end position="86"/>
    </location>
</feature>
<reference evidence="10 11" key="1">
    <citation type="submission" date="2024-02" db="EMBL/GenBank/DDBJ databases">
        <title>De novo assembly and annotation of 12 fungi associated with fruit tree decline syndrome in Ontario, Canada.</title>
        <authorList>
            <person name="Sulman M."/>
            <person name="Ellouze W."/>
            <person name="Ilyukhin E."/>
        </authorList>
    </citation>
    <scope>NUCLEOTIDE SEQUENCE [LARGE SCALE GENOMIC DNA]</scope>
    <source>
        <strain evidence="10 11">FDS-637</strain>
    </source>
</reference>
<keyword evidence="6 8" id="KW-0472">Membrane</keyword>
<feature type="transmembrane region" description="Helical" evidence="8">
    <location>
        <begin position="290"/>
        <end position="309"/>
    </location>
</feature>
<proteinExistence type="predicted"/>
<dbReference type="InterPro" id="IPR004840">
    <property type="entry name" value="Amino_acid_permease_CS"/>
</dbReference>
<evidence type="ECO:0000256" key="7">
    <source>
        <dbReference type="SAM" id="MobiDB-lite"/>
    </source>
</evidence>
<name>A0ABR3CDX8_9PEZI</name>
<evidence type="ECO:0000313" key="10">
    <source>
        <dbReference type="EMBL" id="KAL0258838.1"/>
    </source>
</evidence>
<dbReference type="GeneID" id="92010427"/>
<feature type="transmembrane region" description="Helical" evidence="8">
    <location>
        <begin position="145"/>
        <end position="167"/>
    </location>
</feature>
<feature type="transmembrane region" description="Helical" evidence="8">
    <location>
        <begin position="466"/>
        <end position="484"/>
    </location>
</feature>
<feature type="transmembrane region" description="Helical" evidence="8">
    <location>
        <begin position="92"/>
        <end position="109"/>
    </location>
</feature>
<organism evidence="10 11">
    <name type="scientific">Diplodia seriata</name>
    <dbReference type="NCBI Taxonomy" id="420778"/>
    <lineage>
        <taxon>Eukaryota</taxon>
        <taxon>Fungi</taxon>
        <taxon>Dikarya</taxon>
        <taxon>Ascomycota</taxon>
        <taxon>Pezizomycotina</taxon>
        <taxon>Dothideomycetes</taxon>
        <taxon>Dothideomycetes incertae sedis</taxon>
        <taxon>Botryosphaeriales</taxon>
        <taxon>Botryosphaeriaceae</taxon>
        <taxon>Diplodia</taxon>
    </lineage>
</organism>
<accession>A0ABR3CDX8</accession>
<dbReference type="PANTHER" id="PTHR43341">
    <property type="entry name" value="AMINO ACID PERMEASE"/>
    <property type="match status" value="1"/>
</dbReference>
<evidence type="ECO:0000256" key="8">
    <source>
        <dbReference type="SAM" id="Phobius"/>
    </source>
</evidence>
<sequence>MTATDEPKLATTPPSASSQTDSHDIEKKDAADVAVEPSTDAAEGQVGMVDLVEVGYERSLKRRQIMMMAFGAGIGTGLWVGTGSALAKAGPGGIAVSYTIMAAIVYVMYTSIGEMTAYKPVHGGFTRQAGEYVDPALGFAIGINFWFNWVMIIPAEITACISVLHYWETSYKVPLAAWITIFLVIIVFVNIWPVKLYGEVEFWFSFLKCLALVAIIFFMIVMTSGGIPATRGPIEFKYWKDPGAFVNGIRGIAAAFVQAGFSFGGGEHIAVMAGEAKDPRETVKRSVQPLFWRMFAFFVVNIWLVGMCIPYNDPSLVNASGTLASPFVLAIRACNLFGLAHALNAFILITVISCGITSAYIASRTLCALSDLKWVHPVFGRKDSQGRPYVAMTLSMILGGGLCYLNCNSTAEQVYNWFSSLVGISGFLQWATIYWMHIRFRKGLRAQGIEHKTLPFHDMFAPWSQYAGLVVIFLILVAEFYLAIFPFDAKPSAENFFATYIAAPLFVFDYFAYKWWYKTKIVRPEDMDFSEAFIFDELERRQKAEAAAEAAQAKEKPGLGVAGVGRRVWSALVG</sequence>
<dbReference type="Pfam" id="PF00324">
    <property type="entry name" value="AA_permease"/>
    <property type="match status" value="1"/>
</dbReference>
<feature type="transmembrane region" description="Helical" evidence="8">
    <location>
        <begin position="388"/>
        <end position="405"/>
    </location>
</feature>
<evidence type="ECO:0000256" key="3">
    <source>
        <dbReference type="ARBA" id="ARBA00022692"/>
    </source>
</evidence>
<keyword evidence="3 8" id="KW-0812">Transmembrane</keyword>
<feature type="transmembrane region" description="Helical" evidence="8">
    <location>
        <begin position="417"/>
        <end position="436"/>
    </location>
</feature>
<keyword evidence="5 8" id="KW-1133">Transmembrane helix</keyword>
<dbReference type="PIRSF" id="PIRSF006060">
    <property type="entry name" value="AA_transporter"/>
    <property type="match status" value="1"/>
</dbReference>
<feature type="transmembrane region" description="Helical" evidence="8">
    <location>
        <begin position="496"/>
        <end position="513"/>
    </location>
</feature>
<dbReference type="Proteomes" id="UP001430584">
    <property type="component" value="Unassembled WGS sequence"/>
</dbReference>
<feature type="transmembrane region" description="Helical" evidence="8">
    <location>
        <begin position="206"/>
        <end position="227"/>
    </location>
</feature>
<evidence type="ECO:0000256" key="5">
    <source>
        <dbReference type="ARBA" id="ARBA00022989"/>
    </source>
</evidence>
<dbReference type="Gene3D" id="1.20.1740.10">
    <property type="entry name" value="Amino acid/polyamine transporter I"/>
    <property type="match status" value="1"/>
</dbReference>
<evidence type="ECO:0000256" key="1">
    <source>
        <dbReference type="ARBA" id="ARBA00004141"/>
    </source>
</evidence>
<evidence type="ECO:0000313" key="11">
    <source>
        <dbReference type="Proteomes" id="UP001430584"/>
    </source>
</evidence>
<keyword evidence="11" id="KW-1185">Reference proteome</keyword>
<evidence type="ECO:0000256" key="6">
    <source>
        <dbReference type="ARBA" id="ARBA00023136"/>
    </source>
</evidence>
<protein>
    <recommendedName>
        <fullName evidence="9">Amino acid permease/ SLC12A domain-containing protein</fullName>
    </recommendedName>
</protein>
<dbReference type="PANTHER" id="PTHR43341:SF1">
    <property type="entry name" value="GENERAL AMINO-ACID PERMEASE GAP1"/>
    <property type="match status" value="1"/>
</dbReference>
<comment type="caution">
    <text evidence="10">The sequence shown here is derived from an EMBL/GenBank/DDBJ whole genome shotgun (WGS) entry which is preliminary data.</text>
</comment>
<evidence type="ECO:0000256" key="4">
    <source>
        <dbReference type="ARBA" id="ARBA00022970"/>
    </source>
</evidence>
<feature type="transmembrane region" description="Helical" evidence="8">
    <location>
        <begin position="173"/>
        <end position="194"/>
    </location>
</feature>
<evidence type="ECO:0000256" key="2">
    <source>
        <dbReference type="ARBA" id="ARBA00022448"/>
    </source>
</evidence>
<comment type="subcellular location">
    <subcellularLocation>
        <location evidence="1">Membrane</location>
        <topology evidence="1">Multi-pass membrane protein</topology>
    </subcellularLocation>
</comment>
<dbReference type="RefSeq" id="XP_066631867.1">
    <property type="nucleotide sequence ID" value="XM_066777772.1"/>
</dbReference>